<keyword evidence="3" id="KW-1185">Reference proteome</keyword>
<reference evidence="2 3" key="1">
    <citation type="submission" date="2013-02" db="EMBL/GenBank/DDBJ databases">
        <title>Draft genome sequence of Amycolatopsis vancoresmycina strain DSM 44592T.</title>
        <authorList>
            <person name="Kumar S."/>
            <person name="Kaur N."/>
            <person name="Kaur C."/>
            <person name="Raghava G.P.S."/>
            <person name="Mayilraj S."/>
        </authorList>
    </citation>
    <scope>NUCLEOTIDE SEQUENCE [LARGE SCALE GENOMIC DNA]</scope>
    <source>
        <strain evidence="2 3">DSM 44592</strain>
    </source>
</reference>
<proteinExistence type="predicted"/>
<evidence type="ECO:0000259" key="1">
    <source>
        <dbReference type="Pfam" id="PF09992"/>
    </source>
</evidence>
<evidence type="ECO:0000313" key="2">
    <source>
        <dbReference type="EMBL" id="EOD66567.1"/>
    </source>
</evidence>
<organism evidence="2 3">
    <name type="scientific">Amycolatopsis vancoresmycina DSM 44592</name>
    <dbReference type="NCBI Taxonomy" id="1292037"/>
    <lineage>
        <taxon>Bacteria</taxon>
        <taxon>Bacillati</taxon>
        <taxon>Actinomycetota</taxon>
        <taxon>Actinomycetes</taxon>
        <taxon>Pseudonocardiales</taxon>
        <taxon>Pseudonocardiaceae</taxon>
        <taxon>Amycolatopsis</taxon>
    </lineage>
</organism>
<dbReference type="PANTHER" id="PTHR40446">
    <property type="entry name" value="N-ACETYLGLUCOSAMINE-1-PHOSPHODIESTER ALPHA-N-ACETYLGLUCOSAMINIDASE"/>
    <property type="match status" value="1"/>
</dbReference>
<dbReference type="OrthoDB" id="9809781at2"/>
<dbReference type="PANTHER" id="PTHR40446:SF2">
    <property type="entry name" value="N-ACETYLGLUCOSAMINE-1-PHOSPHODIESTER ALPHA-N-ACETYLGLUCOSAMINIDASE"/>
    <property type="match status" value="1"/>
</dbReference>
<accession>R1G538</accession>
<dbReference type="Pfam" id="PF09992">
    <property type="entry name" value="NAGPA"/>
    <property type="match status" value="1"/>
</dbReference>
<dbReference type="InterPro" id="IPR018711">
    <property type="entry name" value="NAGPA"/>
</dbReference>
<dbReference type="PATRIC" id="fig|1292037.4.peg.3945"/>
<dbReference type="AlphaFoldDB" id="R1G538"/>
<dbReference type="eggNOG" id="ENOG503229X">
    <property type="taxonomic scope" value="Bacteria"/>
</dbReference>
<protein>
    <submittedName>
        <fullName evidence="2">Copper amine oxidase-like domain-containing protein</fullName>
    </submittedName>
</protein>
<dbReference type="EMBL" id="AOUO01000298">
    <property type="protein sequence ID" value="EOD66567.1"/>
    <property type="molecule type" value="Genomic_DNA"/>
</dbReference>
<feature type="domain" description="Phosphodiester glycosidase" evidence="1">
    <location>
        <begin position="337"/>
        <end position="520"/>
    </location>
</feature>
<gene>
    <name evidence="2" type="ORF">H480_20809</name>
</gene>
<comment type="caution">
    <text evidence="2">The sequence shown here is derived from an EMBL/GenBank/DDBJ whole genome shotgun (WGS) entry which is preliminary data.</text>
</comment>
<dbReference type="Proteomes" id="UP000014139">
    <property type="component" value="Unassembled WGS sequence"/>
</dbReference>
<evidence type="ECO:0000313" key="3">
    <source>
        <dbReference type="Proteomes" id="UP000014139"/>
    </source>
</evidence>
<name>R1G538_9PSEU</name>
<sequence>MGEAVTRVVCLEIDLADQVSSAPAHELSYRQARPQPYPDDLLRHAQYYSVFGRQAPAHRSVLLFVGGRGQEDATQEVRWHGTAVVDRDRADYQLLKTAAERRVLVAETDGRVTLGPDAVLDDHDATLVCLERLDRDGRLVFYPAGKSDLRLGAKAARQPVDLVVPINPMSTLLSREAVTATAGFNGSYFVIVEEEFVSDPFSFAMDPIGLVITDEVVVNPPIYRRPAFLVTRDTYGNENDDLLYGGGMRRALIRTIGPENWSATLPGGVVVAGRSVRLPGAMPMAVNPAQDGAECSVWTPTARAAGTFTTPQDDDRVDFVVVGEAVVGLKEGGGTRIPMNAAVIGLQKRYASPVVTAIRGGDRVVKHQVDCGPDAGRPLHGTQGWVPLIRDGRPCDPMVELAGLDFAGHEHGSEDCTIPPVFLPDRYVVEENHAHLAIGLTGDGRMYVLHAEGCEVRTYREGRDSQGASPIELRDRLVALGCVEAIAMDGGGSAAIAWKGGLASKPSDRFDVSQLAVERLLPGMWLFHRE</sequence>
<dbReference type="RefSeq" id="WP_003090454.1">
    <property type="nucleotide sequence ID" value="NZ_AOUO01000298.1"/>
</dbReference>